<dbReference type="InterPro" id="IPR002748">
    <property type="entry name" value="CbiD"/>
</dbReference>
<dbReference type="PANTHER" id="PTHR35863">
    <property type="entry name" value="COBALT-PRECORRIN-5B C(1)-METHYLTRANSFERASE"/>
    <property type="match status" value="1"/>
</dbReference>
<protein>
    <submittedName>
        <fullName evidence="6">Cobalt-precorrin-5B (C(1))-methyltransferase</fullName>
    </submittedName>
</protein>
<dbReference type="Gene3D" id="3.30.2110.10">
    <property type="entry name" value="CbiD-like"/>
    <property type="match status" value="1"/>
</dbReference>
<keyword evidence="5" id="KW-1133">Transmembrane helix</keyword>
<dbReference type="EMBL" id="DVLW01000146">
    <property type="protein sequence ID" value="HIT94584.1"/>
    <property type="molecule type" value="Genomic_DNA"/>
</dbReference>
<keyword evidence="3" id="KW-0808">Transferase</keyword>
<evidence type="ECO:0000256" key="1">
    <source>
        <dbReference type="ARBA" id="ARBA00022573"/>
    </source>
</evidence>
<dbReference type="SUPFAM" id="SSF111342">
    <property type="entry name" value="CbiD-like"/>
    <property type="match status" value="1"/>
</dbReference>
<reference evidence="6" key="1">
    <citation type="submission" date="2020-10" db="EMBL/GenBank/DDBJ databases">
        <authorList>
            <person name="Gilroy R."/>
        </authorList>
    </citation>
    <scope>NUCLEOTIDE SEQUENCE</scope>
    <source>
        <strain evidence="6">ChiBcec7-5410</strain>
    </source>
</reference>
<evidence type="ECO:0000256" key="3">
    <source>
        <dbReference type="ARBA" id="ARBA00022679"/>
    </source>
</evidence>
<evidence type="ECO:0000256" key="5">
    <source>
        <dbReference type="SAM" id="Phobius"/>
    </source>
</evidence>
<evidence type="ECO:0000256" key="2">
    <source>
        <dbReference type="ARBA" id="ARBA00022603"/>
    </source>
</evidence>
<evidence type="ECO:0000256" key="4">
    <source>
        <dbReference type="ARBA" id="ARBA00022691"/>
    </source>
</evidence>
<sequence>MALDYSVRSGNKMLRCGYTTGTCAALAAAGAAVLLLTGRKPEILSLVTPKGIPVQVEPAELYIRQDTAICGVVKDGGD</sequence>
<keyword evidence="5" id="KW-0472">Membrane</keyword>
<keyword evidence="2" id="KW-0489">Methyltransferase</keyword>
<dbReference type="GO" id="GO:0009236">
    <property type="term" value="P:cobalamin biosynthetic process"/>
    <property type="evidence" value="ECO:0007669"/>
    <property type="project" value="UniProtKB-KW"/>
</dbReference>
<comment type="caution">
    <text evidence="6">The sequence shown here is derived from an EMBL/GenBank/DDBJ whole genome shotgun (WGS) entry which is preliminary data.</text>
</comment>
<feature type="non-terminal residue" evidence="6">
    <location>
        <position position="78"/>
    </location>
</feature>
<dbReference type="InterPro" id="IPR036074">
    <property type="entry name" value="CbiD_sf"/>
</dbReference>
<dbReference type="GO" id="GO:0032259">
    <property type="term" value="P:methylation"/>
    <property type="evidence" value="ECO:0007669"/>
    <property type="project" value="UniProtKB-KW"/>
</dbReference>
<dbReference type="AlphaFoldDB" id="A0A9D1KRS7"/>
<accession>A0A9D1KRS7</accession>
<dbReference type="GO" id="GO:0008168">
    <property type="term" value="F:methyltransferase activity"/>
    <property type="evidence" value="ECO:0007669"/>
    <property type="project" value="UniProtKB-KW"/>
</dbReference>
<keyword evidence="1" id="KW-0169">Cobalamin biosynthesis</keyword>
<feature type="transmembrane region" description="Helical" evidence="5">
    <location>
        <begin position="17"/>
        <end position="36"/>
    </location>
</feature>
<keyword evidence="5" id="KW-0812">Transmembrane</keyword>
<organism evidence="6 7">
    <name type="scientific">Candidatus Faecivivens stercoripullorum</name>
    <dbReference type="NCBI Taxonomy" id="2840805"/>
    <lineage>
        <taxon>Bacteria</taxon>
        <taxon>Bacillati</taxon>
        <taxon>Bacillota</taxon>
        <taxon>Clostridia</taxon>
        <taxon>Eubacteriales</taxon>
        <taxon>Oscillospiraceae</taxon>
        <taxon>Oscillospiraceae incertae sedis</taxon>
        <taxon>Candidatus Faecivivens</taxon>
    </lineage>
</organism>
<gene>
    <name evidence="6" type="ORF">IAC43_05320</name>
</gene>
<evidence type="ECO:0000313" key="6">
    <source>
        <dbReference type="EMBL" id="HIT94584.1"/>
    </source>
</evidence>
<dbReference type="Pfam" id="PF01888">
    <property type="entry name" value="CbiD"/>
    <property type="match status" value="1"/>
</dbReference>
<keyword evidence="4" id="KW-0949">S-adenosyl-L-methionine</keyword>
<dbReference type="PANTHER" id="PTHR35863:SF1">
    <property type="entry name" value="COBALT-PRECORRIN-5B C(1)-METHYLTRANSFERASE"/>
    <property type="match status" value="1"/>
</dbReference>
<reference evidence="6" key="2">
    <citation type="journal article" date="2021" name="PeerJ">
        <title>Extensive microbial diversity within the chicken gut microbiome revealed by metagenomics and culture.</title>
        <authorList>
            <person name="Gilroy R."/>
            <person name="Ravi A."/>
            <person name="Getino M."/>
            <person name="Pursley I."/>
            <person name="Horton D.L."/>
            <person name="Alikhan N.F."/>
            <person name="Baker D."/>
            <person name="Gharbi K."/>
            <person name="Hall N."/>
            <person name="Watson M."/>
            <person name="Adriaenssens E.M."/>
            <person name="Foster-Nyarko E."/>
            <person name="Jarju S."/>
            <person name="Secka A."/>
            <person name="Antonio M."/>
            <person name="Oren A."/>
            <person name="Chaudhuri R.R."/>
            <person name="La Ragione R."/>
            <person name="Hildebrand F."/>
            <person name="Pallen M.J."/>
        </authorList>
    </citation>
    <scope>NUCLEOTIDE SEQUENCE</scope>
    <source>
        <strain evidence="6">ChiBcec7-5410</strain>
    </source>
</reference>
<evidence type="ECO:0000313" key="7">
    <source>
        <dbReference type="Proteomes" id="UP000824160"/>
    </source>
</evidence>
<name>A0A9D1KRS7_9FIRM</name>
<dbReference type="Proteomes" id="UP000824160">
    <property type="component" value="Unassembled WGS sequence"/>
</dbReference>
<proteinExistence type="predicted"/>